<name>A0AAD1IHT7_9MYCO</name>
<keyword evidence="3" id="KW-1185">Reference proteome</keyword>
<evidence type="ECO:0000256" key="1">
    <source>
        <dbReference type="ARBA" id="ARBA00023002"/>
    </source>
</evidence>
<dbReference type="GO" id="GO:0070967">
    <property type="term" value="F:coenzyme F420 binding"/>
    <property type="evidence" value="ECO:0007669"/>
    <property type="project" value="TreeGrafter"/>
</dbReference>
<dbReference type="RefSeq" id="WP_134060545.1">
    <property type="nucleotide sequence ID" value="NZ_AP022586.1"/>
</dbReference>
<protein>
    <recommendedName>
        <fullName evidence="4">PPOX class F420-dependent enzyme</fullName>
    </recommendedName>
</protein>
<reference evidence="2 3" key="1">
    <citation type="journal article" date="2019" name="Emerg. Microbes Infect.">
        <title>Comprehensive subspecies identification of 175 nontuberculous mycobacteria species based on 7547 genomic profiles.</title>
        <authorList>
            <person name="Matsumoto Y."/>
            <person name="Kinjo T."/>
            <person name="Motooka D."/>
            <person name="Nabeya D."/>
            <person name="Jung N."/>
            <person name="Uechi K."/>
            <person name="Horii T."/>
            <person name="Iida T."/>
            <person name="Fujita J."/>
            <person name="Nakamura S."/>
        </authorList>
    </citation>
    <scope>NUCLEOTIDE SEQUENCE [LARGE SCALE GENOMIC DNA]</scope>
    <source>
        <strain evidence="2 3">JCM 17423</strain>
    </source>
</reference>
<dbReference type="GO" id="GO:0016627">
    <property type="term" value="F:oxidoreductase activity, acting on the CH-CH group of donors"/>
    <property type="evidence" value="ECO:0007669"/>
    <property type="project" value="TreeGrafter"/>
</dbReference>
<evidence type="ECO:0000313" key="2">
    <source>
        <dbReference type="EMBL" id="BBY15714.1"/>
    </source>
</evidence>
<dbReference type="InterPro" id="IPR019920">
    <property type="entry name" value="F420-binding_dom_put"/>
</dbReference>
<dbReference type="Proteomes" id="UP000466607">
    <property type="component" value="Chromosome"/>
</dbReference>
<evidence type="ECO:0000313" key="3">
    <source>
        <dbReference type="Proteomes" id="UP000466607"/>
    </source>
</evidence>
<dbReference type="AlphaFoldDB" id="A0AAD1IHT7"/>
<dbReference type="PANTHER" id="PTHR35176:SF2">
    <property type="entry name" value="F420H(2)-DEPENDENT REDUCTASE RV1155"/>
    <property type="match status" value="1"/>
</dbReference>
<dbReference type="Gene3D" id="2.30.110.10">
    <property type="entry name" value="Electron Transport, Fmn-binding Protein, Chain A"/>
    <property type="match status" value="1"/>
</dbReference>
<evidence type="ECO:0008006" key="4">
    <source>
        <dbReference type="Google" id="ProtNLM"/>
    </source>
</evidence>
<dbReference type="InterPro" id="IPR012349">
    <property type="entry name" value="Split_barrel_FMN-bd"/>
</dbReference>
<dbReference type="EMBL" id="AP022586">
    <property type="protein sequence ID" value="BBY15714.1"/>
    <property type="molecule type" value="Genomic_DNA"/>
</dbReference>
<organism evidence="2 3">
    <name type="scientific">Mycolicibacterium litorale</name>
    <dbReference type="NCBI Taxonomy" id="758802"/>
    <lineage>
        <taxon>Bacteria</taxon>
        <taxon>Bacillati</taxon>
        <taxon>Actinomycetota</taxon>
        <taxon>Actinomycetes</taxon>
        <taxon>Mycobacteriales</taxon>
        <taxon>Mycobacteriaceae</taxon>
        <taxon>Mycolicibacterium</taxon>
    </lineage>
</organism>
<dbReference type="GO" id="GO:0005829">
    <property type="term" value="C:cytosol"/>
    <property type="evidence" value="ECO:0007669"/>
    <property type="project" value="TreeGrafter"/>
</dbReference>
<dbReference type="NCBIfam" id="TIGR03618">
    <property type="entry name" value="Rv1155_F420"/>
    <property type="match status" value="1"/>
</dbReference>
<proteinExistence type="predicted"/>
<keyword evidence="1" id="KW-0560">Oxidoreductase</keyword>
<accession>A0AAD1IHT7</accession>
<dbReference type="PANTHER" id="PTHR35176">
    <property type="entry name" value="HEME OXYGENASE HI_0854-RELATED"/>
    <property type="match status" value="1"/>
</dbReference>
<gene>
    <name evidence="2" type="ORF">MLIT_13060</name>
</gene>
<dbReference type="InterPro" id="IPR052019">
    <property type="entry name" value="F420H2_bilvrd_red/Heme_oxyg"/>
</dbReference>
<sequence>MADLSEFTGLISRDHGLCVFSTLRRDGSIQSTVVNAGVLGHPVTGTPVVGLVAVGGSLKLRNLRADPRATIAARAGWQWASVEGRAELIGPDDPHPEIDGEGLRTLLRDVFTAAGGTHDDWDTYDRVMAEERRTAVLVAPQRVYTNPGTG</sequence>
<dbReference type="SUPFAM" id="SSF50475">
    <property type="entry name" value="FMN-binding split barrel"/>
    <property type="match status" value="1"/>
</dbReference>